<keyword evidence="6 13" id="KW-0479">Metal-binding</keyword>
<evidence type="ECO:0000256" key="12">
    <source>
        <dbReference type="ARBA" id="ARBA00023136"/>
    </source>
</evidence>
<keyword evidence="8" id="KW-0492">Microsome</keyword>
<organism evidence="16 17">
    <name type="scientific">Gryllus longicercus</name>
    <dbReference type="NCBI Taxonomy" id="2509291"/>
    <lineage>
        <taxon>Eukaryota</taxon>
        <taxon>Metazoa</taxon>
        <taxon>Ecdysozoa</taxon>
        <taxon>Arthropoda</taxon>
        <taxon>Hexapoda</taxon>
        <taxon>Insecta</taxon>
        <taxon>Pterygota</taxon>
        <taxon>Neoptera</taxon>
        <taxon>Polyneoptera</taxon>
        <taxon>Orthoptera</taxon>
        <taxon>Ensifera</taxon>
        <taxon>Gryllidea</taxon>
        <taxon>Grylloidea</taxon>
        <taxon>Gryllidae</taxon>
        <taxon>Gryllinae</taxon>
        <taxon>Gryllus</taxon>
    </lineage>
</organism>
<comment type="similarity">
    <text evidence="4 14">Belongs to the cytochrome P450 family.</text>
</comment>
<dbReference type="PROSITE" id="PS00086">
    <property type="entry name" value="CYTOCHROME_P450"/>
    <property type="match status" value="1"/>
</dbReference>
<dbReference type="GO" id="GO:0016705">
    <property type="term" value="F:oxidoreductase activity, acting on paired donors, with incorporation or reduction of molecular oxygen"/>
    <property type="evidence" value="ECO:0007669"/>
    <property type="project" value="InterPro"/>
</dbReference>
<name>A0AAN9Z199_9ORTH</name>
<keyword evidence="17" id="KW-1185">Reference proteome</keyword>
<evidence type="ECO:0000256" key="11">
    <source>
        <dbReference type="ARBA" id="ARBA00023033"/>
    </source>
</evidence>
<keyword evidence="12" id="KW-0472">Membrane</keyword>
<dbReference type="InterPro" id="IPR001128">
    <property type="entry name" value="Cyt_P450"/>
</dbReference>
<evidence type="ECO:0000313" key="17">
    <source>
        <dbReference type="Proteomes" id="UP001378592"/>
    </source>
</evidence>
<evidence type="ECO:0000256" key="3">
    <source>
        <dbReference type="ARBA" id="ARBA00004406"/>
    </source>
</evidence>
<dbReference type="InterPro" id="IPR017972">
    <property type="entry name" value="Cyt_P450_CS"/>
</dbReference>
<evidence type="ECO:0000256" key="9">
    <source>
        <dbReference type="ARBA" id="ARBA00023002"/>
    </source>
</evidence>
<sequence length="520" mass="59588">MAVTVTLATSLTCASAVLLPLLVLLAALVWARGAEARRRVRRCGEQIPGPRPLPLIGNILDVGLDSKKLHESAIRFFDQYGNTFRVWAGPFRLLVNLAEPSDIEALLSKSKNLNKSFNYEFLHPWLGLGLLTATGERWKKHRKIITPTFHFTILEQFVDVFNKQGNILISILRRKEGEGPFDIVPLIDLYTQDVICETAMGVELNSQTEGYASSYLQCVKNMCELLMKRSSRPWLFPNFVYRLSSLRRQEQKYLEILHGMTNEVIRRRRKQLQEDPTLFEETIDELGRKRKLAFLDLLLYSTLNGDMLSDEDIREEVDTFMFEGHDTTASGISFALYELSQRPDIQEKILEELKEVFDDQSEQISLNLEVLNKLKYLEQVIKETLRMYPSVPIFGREITEDLYLPSVSADVPPGVTVTVLPGLLHRCEKFYPDPHTFNPENFSPEAVSSRHPYAFIPFSAGSRNCIGQKFAMLEMKAVLSKIIWNYSLQIDPTFEMKVVSEITLKSQYGVRLSAIRRTHN</sequence>
<evidence type="ECO:0000256" key="13">
    <source>
        <dbReference type="PIRSR" id="PIRSR602401-1"/>
    </source>
</evidence>
<evidence type="ECO:0000256" key="5">
    <source>
        <dbReference type="ARBA" id="ARBA00022617"/>
    </source>
</evidence>
<dbReference type="AlphaFoldDB" id="A0AAN9Z199"/>
<evidence type="ECO:0000256" key="7">
    <source>
        <dbReference type="ARBA" id="ARBA00022824"/>
    </source>
</evidence>
<keyword evidence="7" id="KW-0256">Endoplasmic reticulum</keyword>
<dbReference type="GO" id="GO:0020037">
    <property type="term" value="F:heme binding"/>
    <property type="evidence" value="ECO:0007669"/>
    <property type="project" value="InterPro"/>
</dbReference>
<dbReference type="PANTHER" id="PTHR24291:SF189">
    <property type="entry name" value="CYTOCHROME P450 4C3-RELATED"/>
    <property type="match status" value="1"/>
</dbReference>
<proteinExistence type="inferred from homology"/>
<keyword evidence="5 13" id="KW-0349">Heme</keyword>
<evidence type="ECO:0000256" key="1">
    <source>
        <dbReference type="ARBA" id="ARBA00001971"/>
    </source>
</evidence>
<keyword evidence="15" id="KW-0732">Signal</keyword>
<dbReference type="PRINTS" id="PR00463">
    <property type="entry name" value="EP450I"/>
</dbReference>
<evidence type="ECO:0000256" key="8">
    <source>
        <dbReference type="ARBA" id="ARBA00022848"/>
    </source>
</evidence>
<dbReference type="PRINTS" id="PR00385">
    <property type="entry name" value="P450"/>
</dbReference>
<dbReference type="InterPro" id="IPR002401">
    <property type="entry name" value="Cyt_P450_E_grp-I"/>
</dbReference>
<accession>A0AAN9Z199</accession>
<dbReference type="Gene3D" id="1.10.630.10">
    <property type="entry name" value="Cytochrome P450"/>
    <property type="match status" value="1"/>
</dbReference>
<comment type="subcellular location">
    <subcellularLocation>
        <location evidence="3">Endoplasmic reticulum membrane</location>
        <topology evidence="3">Peripheral membrane protein</topology>
    </subcellularLocation>
    <subcellularLocation>
        <location evidence="2">Microsome membrane</location>
        <topology evidence="2">Peripheral membrane protein</topology>
    </subcellularLocation>
</comment>
<dbReference type="InterPro" id="IPR050196">
    <property type="entry name" value="Cytochrome_P450_Monoox"/>
</dbReference>
<dbReference type="EMBL" id="JAZDUA010000450">
    <property type="protein sequence ID" value="KAK7792428.1"/>
    <property type="molecule type" value="Genomic_DNA"/>
</dbReference>
<keyword evidence="11 14" id="KW-0503">Monooxygenase</keyword>
<dbReference type="GO" id="GO:0005506">
    <property type="term" value="F:iron ion binding"/>
    <property type="evidence" value="ECO:0007669"/>
    <property type="project" value="InterPro"/>
</dbReference>
<dbReference type="GO" id="GO:0004497">
    <property type="term" value="F:monooxygenase activity"/>
    <property type="evidence" value="ECO:0007669"/>
    <property type="project" value="UniProtKB-KW"/>
</dbReference>
<evidence type="ECO:0000313" key="16">
    <source>
        <dbReference type="EMBL" id="KAK7792428.1"/>
    </source>
</evidence>
<dbReference type="SUPFAM" id="SSF48264">
    <property type="entry name" value="Cytochrome P450"/>
    <property type="match status" value="1"/>
</dbReference>
<evidence type="ECO:0000256" key="2">
    <source>
        <dbReference type="ARBA" id="ARBA00004174"/>
    </source>
</evidence>
<evidence type="ECO:0000256" key="10">
    <source>
        <dbReference type="ARBA" id="ARBA00023004"/>
    </source>
</evidence>
<dbReference type="CDD" id="cd20628">
    <property type="entry name" value="CYP4"/>
    <property type="match status" value="1"/>
</dbReference>
<evidence type="ECO:0008006" key="18">
    <source>
        <dbReference type="Google" id="ProtNLM"/>
    </source>
</evidence>
<feature type="binding site" description="axial binding residue" evidence="13">
    <location>
        <position position="465"/>
    </location>
    <ligand>
        <name>heme</name>
        <dbReference type="ChEBI" id="CHEBI:30413"/>
    </ligand>
    <ligandPart>
        <name>Fe</name>
        <dbReference type="ChEBI" id="CHEBI:18248"/>
    </ligandPart>
</feature>
<dbReference type="GO" id="GO:0005789">
    <property type="term" value="C:endoplasmic reticulum membrane"/>
    <property type="evidence" value="ECO:0007669"/>
    <property type="project" value="UniProtKB-SubCell"/>
</dbReference>
<evidence type="ECO:0000256" key="15">
    <source>
        <dbReference type="SAM" id="SignalP"/>
    </source>
</evidence>
<keyword evidence="9 14" id="KW-0560">Oxidoreductase</keyword>
<reference evidence="16 17" key="1">
    <citation type="submission" date="2024-03" db="EMBL/GenBank/DDBJ databases">
        <title>The genome assembly and annotation of the cricket Gryllus longicercus Weissman &amp; Gray.</title>
        <authorList>
            <person name="Szrajer S."/>
            <person name="Gray D."/>
            <person name="Ylla G."/>
        </authorList>
    </citation>
    <scope>NUCLEOTIDE SEQUENCE [LARGE SCALE GENOMIC DNA]</scope>
    <source>
        <strain evidence="16">DAG 2021-001</strain>
        <tissue evidence="16">Whole body minus gut</tissue>
    </source>
</reference>
<dbReference type="Proteomes" id="UP001378592">
    <property type="component" value="Unassembled WGS sequence"/>
</dbReference>
<feature type="chain" id="PRO_5042839960" description="Cytochrome P450" evidence="15">
    <location>
        <begin position="37"/>
        <end position="520"/>
    </location>
</feature>
<dbReference type="InterPro" id="IPR036396">
    <property type="entry name" value="Cyt_P450_sf"/>
</dbReference>
<evidence type="ECO:0000256" key="14">
    <source>
        <dbReference type="RuleBase" id="RU000461"/>
    </source>
</evidence>
<keyword evidence="10 13" id="KW-0408">Iron</keyword>
<evidence type="ECO:0000256" key="4">
    <source>
        <dbReference type="ARBA" id="ARBA00010617"/>
    </source>
</evidence>
<evidence type="ECO:0000256" key="6">
    <source>
        <dbReference type="ARBA" id="ARBA00022723"/>
    </source>
</evidence>
<dbReference type="Pfam" id="PF00067">
    <property type="entry name" value="p450"/>
    <property type="match status" value="1"/>
</dbReference>
<comment type="caution">
    <text evidence="16">The sequence shown here is derived from an EMBL/GenBank/DDBJ whole genome shotgun (WGS) entry which is preliminary data.</text>
</comment>
<gene>
    <name evidence="16" type="ORF">R5R35_011429</name>
</gene>
<dbReference type="PANTHER" id="PTHR24291">
    <property type="entry name" value="CYTOCHROME P450 FAMILY 4"/>
    <property type="match status" value="1"/>
</dbReference>
<comment type="cofactor">
    <cofactor evidence="1 13">
        <name>heme</name>
        <dbReference type="ChEBI" id="CHEBI:30413"/>
    </cofactor>
</comment>
<feature type="signal peptide" evidence="15">
    <location>
        <begin position="1"/>
        <end position="36"/>
    </location>
</feature>
<protein>
    <recommendedName>
        <fullName evidence="18">Cytochrome P450</fullName>
    </recommendedName>
</protein>